<organism evidence="1 2">
    <name type="scientific">Candidatus Amulumruptor caecigallinarius</name>
    <dbReference type="NCBI Taxonomy" id="2109911"/>
    <lineage>
        <taxon>Bacteria</taxon>
        <taxon>Pseudomonadati</taxon>
        <taxon>Bacteroidota</taxon>
        <taxon>Bacteroidia</taxon>
        <taxon>Bacteroidales</taxon>
        <taxon>Muribaculaceae</taxon>
        <taxon>Candidatus Amulumruptor</taxon>
    </lineage>
</organism>
<dbReference type="InterPro" id="IPR000868">
    <property type="entry name" value="Isochorismatase-like_dom"/>
</dbReference>
<accession>A0A4Q0UA01</accession>
<dbReference type="Proteomes" id="UP000711407">
    <property type="component" value="Unassembled WGS sequence"/>
</dbReference>
<dbReference type="InterPro" id="IPR036380">
    <property type="entry name" value="Isochorismatase-like_sf"/>
</dbReference>
<evidence type="ECO:0000313" key="2">
    <source>
        <dbReference type="Proteomes" id="UP000711407"/>
    </source>
</evidence>
<dbReference type="GO" id="GO:0016787">
    <property type="term" value="F:hydrolase activity"/>
    <property type="evidence" value="ECO:0007669"/>
    <property type="project" value="UniProtKB-KW"/>
</dbReference>
<dbReference type="AlphaFoldDB" id="A0A4Q0UA01"/>
<dbReference type="CDD" id="cd00431">
    <property type="entry name" value="cysteine_hydrolases"/>
    <property type="match status" value="1"/>
</dbReference>
<reference evidence="1" key="1">
    <citation type="journal article" date="2021" name="PeerJ">
        <title>Extensive microbial diversity within the chicken gut microbiome revealed by metagenomics and culture.</title>
        <authorList>
            <person name="Gilroy R."/>
            <person name="Ravi A."/>
            <person name="Getino M."/>
            <person name="Pursley I."/>
            <person name="Horton D.L."/>
            <person name="Alikhan N.F."/>
            <person name="Baker D."/>
            <person name="Gharbi K."/>
            <person name="Hall N."/>
            <person name="Watson M."/>
            <person name="Adriaenssens E.M."/>
            <person name="Foster-Nyarko E."/>
            <person name="Jarju S."/>
            <person name="Secka A."/>
            <person name="Antonio M."/>
            <person name="Oren A."/>
            <person name="Chaudhuri R.R."/>
            <person name="La Ragione R."/>
            <person name="Hildebrand F."/>
            <person name="Pallen M.J."/>
        </authorList>
    </citation>
    <scope>NUCLEOTIDE SEQUENCE</scope>
    <source>
        <strain evidence="1">4100</strain>
    </source>
</reference>
<evidence type="ECO:0000313" key="1">
    <source>
        <dbReference type="EMBL" id="HJE40140.1"/>
    </source>
</evidence>
<dbReference type="EMBL" id="DYXT01000058">
    <property type="protein sequence ID" value="HJE40140.1"/>
    <property type="molecule type" value="Genomic_DNA"/>
</dbReference>
<gene>
    <name evidence="1" type="ORF">K8V47_10360</name>
</gene>
<comment type="caution">
    <text evidence="1">The sequence shown here is derived from an EMBL/GenBank/DDBJ whole genome shotgun (WGS) entry which is preliminary data.</text>
</comment>
<protein>
    <submittedName>
        <fullName evidence="1">Cysteine hydrolase</fullName>
    </submittedName>
</protein>
<reference evidence="1" key="2">
    <citation type="submission" date="2021-09" db="EMBL/GenBank/DDBJ databases">
        <authorList>
            <person name="Gilroy R."/>
        </authorList>
    </citation>
    <scope>NUCLEOTIDE SEQUENCE</scope>
    <source>
        <strain evidence="1">4100</strain>
    </source>
</reference>
<name>A0A4Q0UA01_9BACT</name>
<dbReference type="PANTHER" id="PTHR47044">
    <property type="entry name" value="OS02G0276400 PROTEIN"/>
    <property type="match status" value="1"/>
</dbReference>
<dbReference type="SUPFAM" id="SSF52499">
    <property type="entry name" value="Isochorismatase-like hydrolases"/>
    <property type="match status" value="1"/>
</dbReference>
<proteinExistence type="predicted"/>
<sequence>MKTLATTIVTFIAAALMGLNASAYPTEDTEKADKAIIVIDMQNDFVEPEGVLTVDGAKATIPAIQDLIKYGRENKWKIIYIVRDHRTSGLDVDAPRIPLFTDGKPGYCVPGTWGNAIVDGLTPEKDDLVVSKFRNSAFFNTQLDLILRRLGVKTVILAGTQYPNCVRGTANDAMSYDYETVVCTDACSAKTPEVAEANIFDMRNMGIKCISLDEVKKTYK</sequence>
<keyword evidence="1" id="KW-0378">Hydrolase</keyword>
<dbReference type="Pfam" id="PF00857">
    <property type="entry name" value="Isochorismatase"/>
    <property type="match status" value="1"/>
</dbReference>
<dbReference type="Gene3D" id="3.40.50.850">
    <property type="entry name" value="Isochorismatase-like"/>
    <property type="match status" value="1"/>
</dbReference>